<dbReference type="OrthoDB" id="3798049at2759"/>
<dbReference type="Pfam" id="PF01693">
    <property type="entry name" value="Cauli_VI"/>
    <property type="match status" value="2"/>
</dbReference>
<dbReference type="InterPro" id="IPR037056">
    <property type="entry name" value="RNase_H1_N_sf"/>
</dbReference>
<evidence type="ECO:0000259" key="12">
    <source>
        <dbReference type="Pfam" id="PF01693"/>
    </source>
</evidence>
<comment type="caution">
    <text evidence="13">The sequence shown here is derived from an EMBL/GenBank/DDBJ whole genome shotgun (WGS) entry which is preliminary data.</text>
</comment>
<keyword evidence="8" id="KW-0255">Endonuclease</keyword>
<dbReference type="Gene3D" id="3.40.970.10">
    <property type="entry name" value="Ribonuclease H1, N-terminal domain"/>
    <property type="match status" value="2"/>
</dbReference>
<dbReference type="EMBL" id="ML976616">
    <property type="protein sequence ID" value="KAF1845572.1"/>
    <property type="molecule type" value="Genomic_DNA"/>
</dbReference>
<feature type="compositionally biased region" description="Basic residues" evidence="11">
    <location>
        <begin position="490"/>
        <end position="504"/>
    </location>
</feature>
<evidence type="ECO:0000256" key="1">
    <source>
        <dbReference type="ARBA" id="ARBA00001946"/>
    </source>
</evidence>
<feature type="region of interest" description="Disordered" evidence="11">
    <location>
        <begin position="372"/>
        <end position="439"/>
    </location>
</feature>
<keyword evidence="7" id="KW-0479">Metal-binding</keyword>
<dbReference type="GO" id="GO:0046872">
    <property type="term" value="F:metal ion binding"/>
    <property type="evidence" value="ECO:0007669"/>
    <property type="project" value="UniProtKB-KW"/>
</dbReference>
<feature type="compositionally biased region" description="Low complexity" evidence="11">
    <location>
        <begin position="412"/>
        <end position="421"/>
    </location>
</feature>
<sequence length="541" mass="60911">MVKKPKPNFYAIHLPCSYAGVYEDWSEVKPRIEGRGRAEYKGFQTRHEAVFFSETGYQGQKALRSSGRPGPSRTPSQTLPPARMQASTPYPTTSMNKPNEQPNYNTEETNGERFADVEHESAFRKYYAVANGRKPGLYVTWDGEGGAKEQVTRFSNAKFKGFENREAAIHYMCKNGFLQDEIKSFGMAFKALVNFTPRPTAPFEDEFRRYAASQDLYGPEMRKAKIDAIRDDLIRHFLPNGITVDQEDEEEGIILTEDQTLKIYQGMCRLAGKHIPGDIDECLWELKSQPFVNIMDFVNTFRTGERVRTFNSWDDFVNYTVNGHRIDVQYAKDNEFLAPLLQDLRKGPGSVDPTSVRRAFIARRAERMRARQRYLPPVKREPLTTLPEASLSPPASDFSPPPSRSPTPDLDPLPELDSPRSASDESETPSISPARGLDPLTPAFLHATLAPNEPQIKLEPSSPTMPANPIPPPKAAQVPLVRETPSTPTKPRRIQTRSSTKRARALPPDAELPGTQRTKRRKTQGKPGCHGSDIRGFFRAT</sequence>
<comment type="cofactor">
    <cofactor evidence="1">
        <name>Mg(2+)</name>
        <dbReference type="ChEBI" id="CHEBI:18420"/>
    </cofactor>
</comment>
<keyword evidence="9" id="KW-0378">Hydrolase</keyword>
<evidence type="ECO:0000256" key="2">
    <source>
        <dbReference type="ARBA" id="ARBA00004065"/>
    </source>
</evidence>
<dbReference type="PANTHER" id="PTHR38846:SF1">
    <property type="entry name" value="C3H1-TYPE DOMAIN-CONTAINING PROTEIN"/>
    <property type="match status" value="1"/>
</dbReference>
<evidence type="ECO:0000256" key="7">
    <source>
        <dbReference type="ARBA" id="ARBA00022723"/>
    </source>
</evidence>
<proteinExistence type="inferred from homology"/>
<evidence type="ECO:0000256" key="9">
    <source>
        <dbReference type="ARBA" id="ARBA00022801"/>
    </source>
</evidence>
<evidence type="ECO:0000256" key="5">
    <source>
        <dbReference type="ARBA" id="ARBA00017721"/>
    </source>
</evidence>
<organism evidence="13 14">
    <name type="scientific">Cucurbitaria berberidis CBS 394.84</name>
    <dbReference type="NCBI Taxonomy" id="1168544"/>
    <lineage>
        <taxon>Eukaryota</taxon>
        <taxon>Fungi</taxon>
        <taxon>Dikarya</taxon>
        <taxon>Ascomycota</taxon>
        <taxon>Pezizomycotina</taxon>
        <taxon>Dothideomycetes</taxon>
        <taxon>Pleosporomycetidae</taxon>
        <taxon>Pleosporales</taxon>
        <taxon>Pleosporineae</taxon>
        <taxon>Cucurbitariaceae</taxon>
        <taxon>Cucurbitaria</taxon>
    </lineage>
</organism>
<feature type="region of interest" description="Disordered" evidence="11">
    <location>
        <begin position="452"/>
        <end position="541"/>
    </location>
</feature>
<keyword evidence="6" id="KW-0540">Nuclease</keyword>
<evidence type="ECO:0000313" key="14">
    <source>
        <dbReference type="Proteomes" id="UP000800039"/>
    </source>
</evidence>
<dbReference type="RefSeq" id="XP_040788135.1">
    <property type="nucleotide sequence ID" value="XM_040936887.1"/>
</dbReference>
<feature type="compositionally biased region" description="Polar residues" evidence="11">
    <location>
        <begin position="85"/>
        <end position="105"/>
    </location>
</feature>
<dbReference type="AlphaFoldDB" id="A0A9P4L8P8"/>
<dbReference type="EC" id="3.1.26.4" evidence="4"/>
<accession>A0A9P4L8P8</accession>
<comment type="function">
    <text evidence="2">Endonuclease that specifically degrades the RNA of RNA-DNA hybrids.</text>
</comment>
<evidence type="ECO:0000256" key="4">
    <source>
        <dbReference type="ARBA" id="ARBA00012180"/>
    </source>
</evidence>
<reference evidence="13" key="1">
    <citation type="submission" date="2020-01" db="EMBL/GenBank/DDBJ databases">
        <authorList>
            <consortium name="DOE Joint Genome Institute"/>
            <person name="Haridas S."/>
            <person name="Albert R."/>
            <person name="Binder M."/>
            <person name="Bloem J."/>
            <person name="Labutti K."/>
            <person name="Salamov A."/>
            <person name="Andreopoulos B."/>
            <person name="Baker S.E."/>
            <person name="Barry K."/>
            <person name="Bills G."/>
            <person name="Bluhm B.H."/>
            <person name="Cannon C."/>
            <person name="Castanera R."/>
            <person name="Culley D.E."/>
            <person name="Daum C."/>
            <person name="Ezra D."/>
            <person name="Gonzalez J.B."/>
            <person name="Henrissat B."/>
            <person name="Kuo A."/>
            <person name="Liang C."/>
            <person name="Lipzen A."/>
            <person name="Lutzoni F."/>
            <person name="Magnuson J."/>
            <person name="Mondo S."/>
            <person name="Nolan M."/>
            <person name="Ohm R."/>
            <person name="Pangilinan J."/>
            <person name="Park H.-J."/>
            <person name="Ramirez L."/>
            <person name="Alfaro M."/>
            <person name="Sun H."/>
            <person name="Tritt A."/>
            <person name="Yoshinaga Y."/>
            <person name="Zwiers L.-H."/>
            <person name="Turgeon B.G."/>
            <person name="Goodwin S.B."/>
            <person name="Spatafora J.W."/>
            <person name="Crous P.W."/>
            <person name="Grigoriev I.V."/>
        </authorList>
    </citation>
    <scope>NUCLEOTIDE SEQUENCE</scope>
    <source>
        <strain evidence="13">CBS 394.84</strain>
    </source>
</reference>
<gene>
    <name evidence="13" type="ORF">K460DRAFT_405826</name>
</gene>
<dbReference type="Proteomes" id="UP000800039">
    <property type="component" value="Unassembled WGS sequence"/>
</dbReference>
<evidence type="ECO:0000256" key="6">
    <source>
        <dbReference type="ARBA" id="ARBA00022722"/>
    </source>
</evidence>
<dbReference type="GO" id="GO:0004523">
    <property type="term" value="F:RNA-DNA hybrid ribonuclease activity"/>
    <property type="evidence" value="ECO:0007669"/>
    <property type="project" value="UniProtKB-EC"/>
</dbReference>
<feature type="domain" description="Ribonuclease H1 N-terminal" evidence="12">
    <location>
        <begin position="9"/>
        <end position="50"/>
    </location>
</feature>
<evidence type="ECO:0000256" key="8">
    <source>
        <dbReference type="ARBA" id="ARBA00022759"/>
    </source>
</evidence>
<keyword evidence="14" id="KW-1185">Reference proteome</keyword>
<keyword evidence="10" id="KW-0460">Magnesium</keyword>
<dbReference type="InterPro" id="IPR009027">
    <property type="entry name" value="Ribosomal_bL9/RNase_H1_N"/>
</dbReference>
<dbReference type="SUPFAM" id="SSF55658">
    <property type="entry name" value="L9 N-domain-like"/>
    <property type="match status" value="2"/>
</dbReference>
<feature type="compositionally biased region" description="Pro residues" evidence="11">
    <location>
        <begin position="399"/>
        <end position="411"/>
    </location>
</feature>
<name>A0A9P4L8P8_9PLEO</name>
<dbReference type="InterPro" id="IPR011320">
    <property type="entry name" value="RNase_H1_N"/>
</dbReference>
<feature type="region of interest" description="Disordered" evidence="11">
    <location>
        <begin position="55"/>
        <end position="105"/>
    </location>
</feature>
<evidence type="ECO:0000256" key="11">
    <source>
        <dbReference type="SAM" id="MobiDB-lite"/>
    </source>
</evidence>
<evidence type="ECO:0000256" key="10">
    <source>
        <dbReference type="ARBA" id="ARBA00022842"/>
    </source>
</evidence>
<dbReference type="FunFam" id="3.40.970.10:FF:000002">
    <property type="entry name" value="Ribonuclease H"/>
    <property type="match status" value="1"/>
</dbReference>
<feature type="domain" description="Ribonuclease H1 N-terminal" evidence="12">
    <location>
        <begin position="125"/>
        <end position="171"/>
    </location>
</feature>
<evidence type="ECO:0000256" key="3">
    <source>
        <dbReference type="ARBA" id="ARBA00005300"/>
    </source>
</evidence>
<protein>
    <recommendedName>
        <fullName evidence="5">Ribonuclease H</fullName>
        <ecNumber evidence="4">3.1.26.4</ecNumber>
    </recommendedName>
</protein>
<feature type="compositionally biased region" description="Low complexity" evidence="11">
    <location>
        <begin position="64"/>
        <end position="76"/>
    </location>
</feature>
<dbReference type="GeneID" id="63854137"/>
<evidence type="ECO:0000313" key="13">
    <source>
        <dbReference type="EMBL" id="KAF1845572.1"/>
    </source>
</evidence>
<comment type="similarity">
    <text evidence="3">Belongs to the RNase H family.</text>
</comment>
<dbReference type="PANTHER" id="PTHR38846">
    <property type="entry name" value="C3H1-TYPE DOMAIN-CONTAINING PROTEIN"/>
    <property type="match status" value="1"/>
</dbReference>